<gene>
    <name evidence="1" type="ORF">FEM21_15420</name>
</gene>
<accession>A0A066WXP1</accession>
<evidence type="ECO:0000313" key="2">
    <source>
        <dbReference type="Proteomes" id="UP000027064"/>
    </source>
</evidence>
<comment type="caution">
    <text evidence="1">The sequence shown here is derived from an EMBL/GenBank/DDBJ whole genome shotgun (WGS) entry which is preliminary data.</text>
</comment>
<reference evidence="1 2" key="1">
    <citation type="submission" date="2014-05" db="EMBL/GenBank/DDBJ databases">
        <title>Genome Sequence of Flavobacterium sp. EM1321.</title>
        <authorList>
            <person name="Shin S.-K."/>
            <person name="Yi H."/>
        </authorList>
    </citation>
    <scope>NUCLEOTIDE SEQUENCE [LARGE SCALE GENOMIC DNA]</scope>
    <source>
        <strain evidence="1 2">EM1321</strain>
    </source>
</reference>
<proteinExistence type="predicted"/>
<organism evidence="1 2">
    <name type="scientific">Flavobacterium seoulense</name>
    <dbReference type="NCBI Taxonomy" id="1492738"/>
    <lineage>
        <taxon>Bacteria</taxon>
        <taxon>Pseudomonadati</taxon>
        <taxon>Bacteroidota</taxon>
        <taxon>Flavobacteriia</taxon>
        <taxon>Flavobacteriales</taxon>
        <taxon>Flavobacteriaceae</taxon>
        <taxon>Flavobacterium</taxon>
    </lineage>
</organism>
<sequence>MQKKSKTNLKNEIPNSNLKTNFNLEFGILKNWNFIKKI</sequence>
<dbReference type="EMBL" id="JNCA01000014">
    <property type="protein sequence ID" value="KDN55415.1"/>
    <property type="molecule type" value="Genomic_DNA"/>
</dbReference>
<name>A0A066WXP1_9FLAO</name>
<dbReference type="Proteomes" id="UP000027064">
    <property type="component" value="Unassembled WGS sequence"/>
</dbReference>
<evidence type="ECO:0000313" key="1">
    <source>
        <dbReference type="EMBL" id="KDN55415.1"/>
    </source>
</evidence>
<keyword evidence="2" id="KW-1185">Reference proteome</keyword>
<dbReference type="AlphaFoldDB" id="A0A066WXP1"/>
<protein>
    <submittedName>
        <fullName evidence="1">Uncharacterized protein</fullName>
    </submittedName>
</protein>